<evidence type="ECO:0000256" key="2">
    <source>
        <dbReference type="ARBA" id="ARBA00022747"/>
    </source>
</evidence>
<dbReference type="EMBL" id="CYYV01000005">
    <property type="protein sequence ID" value="CUO07385.1"/>
    <property type="molecule type" value="Genomic_DNA"/>
</dbReference>
<evidence type="ECO:0000256" key="3">
    <source>
        <dbReference type="ARBA" id="ARBA00023125"/>
    </source>
</evidence>
<name>A0A174C695_9FIRM</name>
<keyword evidence="3" id="KW-0238">DNA-binding</keyword>
<evidence type="ECO:0000259" key="4">
    <source>
        <dbReference type="Pfam" id="PF01420"/>
    </source>
</evidence>
<feature type="domain" description="Type I restriction modification DNA specificity" evidence="4">
    <location>
        <begin position="18"/>
        <end position="189"/>
    </location>
</feature>
<evidence type="ECO:0000313" key="6">
    <source>
        <dbReference type="Proteomes" id="UP000095706"/>
    </source>
</evidence>
<evidence type="ECO:0000256" key="1">
    <source>
        <dbReference type="ARBA" id="ARBA00010923"/>
    </source>
</evidence>
<accession>A0A174C695</accession>
<dbReference type="AlphaFoldDB" id="A0A174C695"/>
<dbReference type="Pfam" id="PF01420">
    <property type="entry name" value="Methylase_S"/>
    <property type="match status" value="2"/>
</dbReference>
<dbReference type="InterPro" id="IPR000055">
    <property type="entry name" value="Restrct_endonuc_typeI_TRD"/>
</dbReference>
<dbReference type="PANTHER" id="PTHR30408">
    <property type="entry name" value="TYPE-1 RESTRICTION ENZYME ECOKI SPECIFICITY PROTEIN"/>
    <property type="match status" value="1"/>
</dbReference>
<comment type="similarity">
    <text evidence="1">Belongs to the type-I restriction system S methylase family.</text>
</comment>
<dbReference type="RefSeq" id="WP_055227060.1">
    <property type="nucleotide sequence ID" value="NZ_CYYV01000005.1"/>
</dbReference>
<dbReference type="Gene3D" id="3.90.220.20">
    <property type="entry name" value="DNA methylase specificity domains"/>
    <property type="match status" value="2"/>
</dbReference>
<organism evidence="5 6">
    <name type="scientific">Fusicatenibacter saccharivorans</name>
    <dbReference type="NCBI Taxonomy" id="1150298"/>
    <lineage>
        <taxon>Bacteria</taxon>
        <taxon>Bacillati</taxon>
        <taxon>Bacillota</taxon>
        <taxon>Clostridia</taxon>
        <taxon>Lachnospirales</taxon>
        <taxon>Lachnospiraceae</taxon>
        <taxon>Fusicatenibacter</taxon>
    </lineage>
</organism>
<reference evidence="5 6" key="1">
    <citation type="submission" date="2015-09" db="EMBL/GenBank/DDBJ databases">
        <authorList>
            <consortium name="Pathogen Informatics"/>
        </authorList>
    </citation>
    <scope>NUCLEOTIDE SEQUENCE [LARGE SCALE GENOMIC DNA]</scope>
    <source>
        <strain evidence="5 6">2789STDY5608849</strain>
    </source>
</reference>
<protein>
    <submittedName>
        <fullName evidence="5">EcoKI restriction-modification system protein HsdS</fullName>
    </submittedName>
</protein>
<proteinExistence type="inferred from homology"/>
<sequence length="410" mass="47270">MVKPKLRFEAFNEELLYYKLRDIVIEKMSNGIINKQSDKITDVKHINVINMYSDNKIDIDELNFSAYDEGAVRKCNVEVGDIFLTRSSVKADGIAKANILLDDGIYVYDDHLIRIKVDENKHVPRFVNYYLASSRFRKQFIIKAKTTAFTTIGQDDIASCAGYFPRCPEQQKIADFLSSIDAIIDNYNNTIKVWEKRKKGIMQKLFSQKVRFKADDGSDFPDWKKKKLGDVFKISTETNENRYRKQNVLSVSEEYGVVNQIELLGRSFAGNDISNYKVVKTGQIIYTRSPIAIKPFGIIKIVDEEIGIVSPLYIVNDVNKDNCSLFWYYNFDTPERTNNYLKPLVRIGAKHTMNISNEEWLSGKVEVPCLTEQQKIANCLSALDDVIDNYKVTVDKWKELKKGLLQQMFV</sequence>
<dbReference type="GO" id="GO:0009307">
    <property type="term" value="P:DNA restriction-modification system"/>
    <property type="evidence" value="ECO:0007669"/>
    <property type="project" value="UniProtKB-KW"/>
</dbReference>
<dbReference type="SUPFAM" id="SSF116734">
    <property type="entry name" value="DNA methylase specificity domain"/>
    <property type="match status" value="2"/>
</dbReference>
<evidence type="ECO:0000313" key="5">
    <source>
        <dbReference type="EMBL" id="CUO07385.1"/>
    </source>
</evidence>
<gene>
    <name evidence="5" type="ORF">ERS852406_01218</name>
</gene>
<dbReference type="GO" id="GO:0003677">
    <property type="term" value="F:DNA binding"/>
    <property type="evidence" value="ECO:0007669"/>
    <property type="project" value="UniProtKB-KW"/>
</dbReference>
<dbReference type="InterPro" id="IPR052021">
    <property type="entry name" value="Type-I_RS_S_subunit"/>
</dbReference>
<dbReference type="Proteomes" id="UP000095706">
    <property type="component" value="Unassembled WGS sequence"/>
</dbReference>
<keyword evidence="2" id="KW-0680">Restriction system</keyword>
<dbReference type="PANTHER" id="PTHR30408:SF12">
    <property type="entry name" value="TYPE I RESTRICTION ENZYME MJAVIII SPECIFICITY SUBUNIT"/>
    <property type="match status" value="1"/>
</dbReference>
<dbReference type="InterPro" id="IPR044946">
    <property type="entry name" value="Restrct_endonuc_typeI_TRD_sf"/>
</dbReference>
<feature type="domain" description="Type I restriction modification DNA specificity" evidence="4">
    <location>
        <begin position="222"/>
        <end position="388"/>
    </location>
</feature>
<dbReference type="Gene3D" id="1.10.287.1120">
    <property type="entry name" value="Bipartite methylase S protein"/>
    <property type="match status" value="1"/>
</dbReference>